<dbReference type="Proteomes" id="UP001597059">
    <property type="component" value="Unassembled WGS sequence"/>
</dbReference>
<comment type="caution">
    <text evidence="5">The sequence shown here is derived from an EMBL/GenBank/DDBJ whole genome shotgun (WGS) entry which is preliminary data.</text>
</comment>
<dbReference type="SUPFAM" id="SSF51735">
    <property type="entry name" value="NAD(P)-binding Rossmann-fold domains"/>
    <property type="match status" value="1"/>
</dbReference>
<dbReference type="InterPro" id="IPR000683">
    <property type="entry name" value="Gfo/Idh/MocA-like_OxRdtase_N"/>
</dbReference>
<gene>
    <name evidence="5" type="ORF">ACFQ45_00360</name>
</gene>
<reference evidence="6" key="1">
    <citation type="journal article" date="2019" name="Int. J. Syst. Evol. Microbiol.">
        <title>The Global Catalogue of Microorganisms (GCM) 10K type strain sequencing project: providing services to taxonomists for standard genome sequencing and annotation.</title>
        <authorList>
            <consortium name="The Broad Institute Genomics Platform"/>
            <consortium name="The Broad Institute Genome Sequencing Center for Infectious Disease"/>
            <person name="Wu L."/>
            <person name="Ma J."/>
        </authorList>
    </citation>
    <scope>NUCLEOTIDE SEQUENCE [LARGE SCALE GENOMIC DNA]</scope>
    <source>
        <strain evidence="6">JCM 30774</strain>
    </source>
</reference>
<dbReference type="Pfam" id="PF01408">
    <property type="entry name" value="GFO_IDH_MocA"/>
    <property type="match status" value="1"/>
</dbReference>
<protein>
    <submittedName>
        <fullName evidence="5">Gfo/Idh/MocA family oxidoreductase</fullName>
    </submittedName>
</protein>
<evidence type="ECO:0000259" key="4">
    <source>
        <dbReference type="Pfam" id="PF02894"/>
    </source>
</evidence>
<evidence type="ECO:0000313" key="6">
    <source>
        <dbReference type="Proteomes" id="UP001597059"/>
    </source>
</evidence>
<dbReference type="InterPro" id="IPR004104">
    <property type="entry name" value="Gfo/Idh/MocA-like_OxRdtase_C"/>
</dbReference>
<dbReference type="EMBL" id="JBHTMN010000002">
    <property type="protein sequence ID" value="MFD1381809.1"/>
    <property type="molecule type" value="Genomic_DNA"/>
</dbReference>
<feature type="domain" description="Gfo/Idh/MocA-like oxidoreductase N-terminal" evidence="3">
    <location>
        <begin position="2"/>
        <end position="121"/>
    </location>
</feature>
<dbReference type="InterPro" id="IPR036291">
    <property type="entry name" value="NAD(P)-bd_dom_sf"/>
</dbReference>
<name>A0ABW4AVN3_9GAMM</name>
<comment type="similarity">
    <text evidence="1">Belongs to the Gfo/Idh/MocA family.</text>
</comment>
<keyword evidence="2" id="KW-0560">Oxidoreductase</keyword>
<evidence type="ECO:0000259" key="3">
    <source>
        <dbReference type="Pfam" id="PF01408"/>
    </source>
</evidence>
<dbReference type="Gene3D" id="3.30.360.10">
    <property type="entry name" value="Dihydrodipicolinate Reductase, domain 2"/>
    <property type="match status" value="1"/>
</dbReference>
<dbReference type="Pfam" id="PF02894">
    <property type="entry name" value="GFO_IDH_MocA_C"/>
    <property type="match status" value="1"/>
</dbReference>
<organism evidence="5 6">
    <name type="scientific">Rhodanobacter aciditrophus</name>
    <dbReference type="NCBI Taxonomy" id="1623218"/>
    <lineage>
        <taxon>Bacteria</taxon>
        <taxon>Pseudomonadati</taxon>
        <taxon>Pseudomonadota</taxon>
        <taxon>Gammaproteobacteria</taxon>
        <taxon>Lysobacterales</taxon>
        <taxon>Rhodanobacteraceae</taxon>
        <taxon>Rhodanobacter</taxon>
    </lineage>
</organism>
<proteinExistence type="inferred from homology"/>
<evidence type="ECO:0000313" key="5">
    <source>
        <dbReference type="EMBL" id="MFD1381809.1"/>
    </source>
</evidence>
<dbReference type="PANTHER" id="PTHR43708">
    <property type="entry name" value="CONSERVED EXPRESSED OXIDOREDUCTASE (EUROFUNG)"/>
    <property type="match status" value="1"/>
</dbReference>
<dbReference type="InterPro" id="IPR051317">
    <property type="entry name" value="Gfo/Idh/MocA_oxidoreduct"/>
</dbReference>
<dbReference type="PANTHER" id="PTHR43708:SF5">
    <property type="entry name" value="CONSERVED EXPRESSED OXIDOREDUCTASE (EUROFUNG)-RELATED"/>
    <property type="match status" value="1"/>
</dbReference>
<accession>A0ABW4AVN3</accession>
<feature type="domain" description="Gfo/Idh/MocA-like oxidoreductase C-terminal" evidence="4">
    <location>
        <begin position="133"/>
        <end position="340"/>
    </location>
</feature>
<sequence length="342" mass="37039">MRLGLVGYGTGGQHFHGPFIEAVNGIQLVGIVARAADKVAAAKADFPDVPVFESLDSMMASVSLDAVTVTTPPHTRRELVLKAIEAGLHVVADKPFAPNAEVARELTKAAQDRGVVLSVFHNRRFDTDIVTLKKTLESGVLGQVWRFQSRFDLDDPATLEKGPEGGLLRDLGSHVVDQAIHLFGSVASVNANLDNMELPEGTTNTSFCITLNHKNGVHSHLSASKVNGLVAKEILVYAENGGYHSLATDVQAQDIFAGKRPVEDLDGWGYQDEAHWALLATPEDKRTVPSEQGRYHDYYQQFYDAVTQGKTPPVTCEEAIEVLKVIDAVSLSAAQNQCVSID</sequence>
<keyword evidence="6" id="KW-1185">Reference proteome</keyword>
<dbReference type="RefSeq" id="WP_377364195.1">
    <property type="nucleotide sequence ID" value="NZ_JBHTMN010000002.1"/>
</dbReference>
<evidence type="ECO:0000256" key="2">
    <source>
        <dbReference type="ARBA" id="ARBA00023002"/>
    </source>
</evidence>
<dbReference type="Gene3D" id="3.40.50.720">
    <property type="entry name" value="NAD(P)-binding Rossmann-like Domain"/>
    <property type="match status" value="1"/>
</dbReference>
<evidence type="ECO:0000256" key="1">
    <source>
        <dbReference type="ARBA" id="ARBA00010928"/>
    </source>
</evidence>
<dbReference type="SUPFAM" id="SSF55347">
    <property type="entry name" value="Glyceraldehyde-3-phosphate dehydrogenase-like, C-terminal domain"/>
    <property type="match status" value="1"/>
</dbReference>